<feature type="domain" description="DYW" evidence="2">
    <location>
        <begin position="10"/>
        <end position="57"/>
    </location>
</feature>
<dbReference type="EMBL" id="LXQA010327700">
    <property type="protein sequence ID" value="MCI44218.1"/>
    <property type="molecule type" value="Genomic_DNA"/>
</dbReference>
<evidence type="ECO:0000313" key="3">
    <source>
        <dbReference type="EMBL" id="MCI44218.1"/>
    </source>
</evidence>
<dbReference type="Proteomes" id="UP000265520">
    <property type="component" value="Unassembled WGS sequence"/>
</dbReference>
<organism evidence="3 4">
    <name type="scientific">Trifolium medium</name>
    <dbReference type="NCBI Taxonomy" id="97028"/>
    <lineage>
        <taxon>Eukaryota</taxon>
        <taxon>Viridiplantae</taxon>
        <taxon>Streptophyta</taxon>
        <taxon>Embryophyta</taxon>
        <taxon>Tracheophyta</taxon>
        <taxon>Spermatophyta</taxon>
        <taxon>Magnoliopsida</taxon>
        <taxon>eudicotyledons</taxon>
        <taxon>Gunneridae</taxon>
        <taxon>Pentapetalae</taxon>
        <taxon>rosids</taxon>
        <taxon>fabids</taxon>
        <taxon>Fabales</taxon>
        <taxon>Fabaceae</taxon>
        <taxon>Papilionoideae</taxon>
        <taxon>50 kb inversion clade</taxon>
        <taxon>NPAAA clade</taxon>
        <taxon>Hologalegina</taxon>
        <taxon>IRL clade</taxon>
        <taxon>Trifolieae</taxon>
        <taxon>Trifolium</taxon>
    </lineage>
</organism>
<protein>
    <submittedName>
        <fullName evidence="3">Pentatricopeptide repeat-containing protein</fullName>
    </submittedName>
</protein>
<evidence type="ECO:0000313" key="4">
    <source>
        <dbReference type="Proteomes" id="UP000265520"/>
    </source>
</evidence>
<accession>A0A392S5V9</accession>
<comment type="caution">
    <text evidence="3">The sequence shown here is derived from an EMBL/GenBank/DDBJ whole genome shotgun (WGS) entry which is preliminary data.</text>
</comment>
<reference evidence="3 4" key="1">
    <citation type="journal article" date="2018" name="Front. Plant Sci.">
        <title>Red Clover (Trifolium pratense) and Zigzag Clover (T. medium) - A Picture of Genomic Similarities and Differences.</title>
        <authorList>
            <person name="Dluhosova J."/>
            <person name="Istvanek J."/>
            <person name="Nedelnik J."/>
            <person name="Repkova J."/>
        </authorList>
    </citation>
    <scope>NUCLEOTIDE SEQUENCE [LARGE SCALE GENOMIC DNA]</scope>
    <source>
        <strain evidence="4">cv. 10/8</strain>
        <tissue evidence="3">Leaf</tissue>
    </source>
</reference>
<comment type="similarity">
    <text evidence="1">Belongs to the PPR family. PCMP-H subfamily.</text>
</comment>
<proteinExistence type="inferred from homology"/>
<name>A0A392S5V9_9FABA</name>
<dbReference type="AlphaFoldDB" id="A0A392S5V9"/>
<keyword evidence="4" id="KW-1185">Reference proteome</keyword>
<dbReference type="InterPro" id="IPR032867">
    <property type="entry name" value="DYW_dom"/>
</dbReference>
<dbReference type="Pfam" id="PF14432">
    <property type="entry name" value="DYW_deaminase"/>
    <property type="match status" value="1"/>
</dbReference>
<evidence type="ECO:0000259" key="2">
    <source>
        <dbReference type="Pfam" id="PF14432"/>
    </source>
</evidence>
<dbReference type="GO" id="GO:0008270">
    <property type="term" value="F:zinc ion binding"/>
    <property type="evidence" value="ECO:0007669"/>
    <property type="project" value="InterPro"/>
</dbReference>
<evidence type="ECO:0000256" key="1">
    <source>
        <dbReference type="ARBA" id="ARBA00006643"/>
    </source>
</evidence>
<sequence>MSFEIKKSSYLPMTKSVLQDVEEQDKEQIFCVGTASPGQPLQVIKNLRTCDDCHGVIYKL</sequence>